<gene>
    <name evidence="1" type="ORF">CAPTEDRAFT_188474</name>
</gene>
<protein>
    <recommendedName>
        <fullName evidence="4">Endonuclease/exonuclease/phosphatase domain-containing protein</fullName>
    </recommendedName>
</protein>
<dbReference type="EnsemblMetazoa" id="CapteT188474">
    <property type="protein sequence ID" value="CapteP188474"/>
    <property type="gene ID" value="CapteG188474"/>
</dbReference>
<reference evidence="2" key="3">
    <citation type="submission" date="2015-06" db="UniProtKB">
        <authorList>
            <consortium name="EnsemblMetazoa"/>
        </authorList>
    </citation>
    <scope>IDENTIFICATION</scope>
</reference>
<dbReference type="HOGENOM" id="CLU_018889_0_0_1"/>
<proteinExistence type="predicted"/>
<evidence type="ECO:0000313" key="3">
    <source>
        <dbReference type="Proteomes" id="UP000014760"/>
    </source>
</evidence>
<accession>R7V5L3</accession>
<evidence type="ECO:0000313" key="2">
    <source>
        <dbReference type="EnsemblMetazoa" id="CapteP188474"/>
    </source>
</evidence>
<organism evidence="1">
    <name type="scientific">Capitella teleta</name>
    <name type="common">Polychaete worm</name>
    <dbReference type="NCBI Taxonomy" id="283909"/>
    <lineage>
        <taxon>Eukaryota</taxon>
        <taxon>Metazoa</taxon>
        <taxon>Spiralia</taxon>
        <taxon>Lophotrochozoa</taxon>
        <taxon>Annelida</taxon>
        <taxon>Polychaeta</taxon>
        <taxon>Sedentaria</taxon>
        <taxon>Scolecida</taxon>
        <taxon>Capitellidae</taxon>
        <taxon>Capitella</taxon>
    </lineage>
</organism>
<sequence length="558" mass="63086">MTRTPSFLGEESAMKLIPNELLCYAFNYADNSTVSSLSACLCEFYQPQEISSAREILWKEYEQVISTLTKKTRRSQAPADAVSAKPFAEDIGVWINHVKNNTSASIMTTFCAVNIRKIPNCPPEEINLFSIVARLGALEKKLEDSEPTVHRVQTREDIAAPLAPVADDQLQTAVNEPPQKTSGVRPLVAQAEWTSVVKKRMNKKKKIRIAAKELTTVVGSASDCSIKASEPVRHVFINKVDKQCTNENIHDYIKKKGITPKDERGHGADRLLYINKLLQQCDILLVQETWLHDWELNKLSDDDAISILGVSGMDPQQLLVGRPHGGCAVLFHSSLKISIASVQTNSCRMFACVVNNRVSWHRASSRDILAYKEMLCVCLEVDKYYDDIVRAMRSSAEVTIPVCKKRGKAGWSTHVKQFQEDAVFWNRIWVENSRPTTGSLSNIRRSTRAQYRRASRWVVRNQDKLSADRMAQALASNNSRDLWGEVKKKANKVRDKPIIVDDADEELEVCEMFKVKYESLYSSVSFNENHMNEFIDQVTDRISTTCAAAWVMLSQPFF</sequence>
<dbReference type="OrthoDB" id="7476844at2759"/>
<evidence type="ECO:0008006" key="4">
    <source>
        <dbReference type="Google" id="ProtNLM"/>
    </source>
</evidence>
<dbReference type="EMBL" id="KB296999">
    <property type="protein sequence ID" value="ELU11075.1"/>
    <property type="molecule type" value="Genomic_DNA"/>
</dbReference>
<dbReference type="AlphaFoldDB" id="R7V5L3"/>
<reference evidence="1 3" key="2">
    <citation type="journal article" date="2013" name="Nature">
        <title>Insights into bilaterian evolution from three spiralian genomes.</title>
        <authorList>
            <person name="Simakov O."/>
            <person name="Marletaz F."/>
            <person name="Cho S.J."/>
            <person name="Edsinger-Gonzales E."/>
            <person name="Havlak P."/>
            <person name="Hellsten U."/>
            <person name="Kuo D.H."/>
            <person name="Larsson T."/>
            <person name="Lv J."/>
            <person name="Arendt D."/>
            <person name="Savage R."/>
            <person name="Osoegawa K."/>
            <person name="de Jong P."/>
            <person name="Grimwood J."/>
            <person name="Chapman J.A."/>
            <person name="Shapiro H."/>
            <person name="Aerts A."/>
            <person name="Otillar R.P."/>
            <person name="Terry A.Y."/>
            <person name="Boore J.L."/>
            <person name="Grigoriev I.V."/>
            <person name="Lindberg D.R."/>
            <person name="Seaver E.C."/>
            <person name="Weisblat D.A."/>
            <person name="Putnam N.H."/>
            <person name="Rokhsar D.S."/>
        </authorList>
    </citation>
    <scope>NUCLEOTIDE SEQUENCE</scope>
    <source>
        <strain evidence="1 3">I ESC-2004</strain>
    </source>
</reference>
<name>R7V5L3_CAPTE</name>
<reference evidence="3" key="1">
    <citation type="submission" date="2012-12" db="EMBL/GenBank/DDBJ databases">
        <authorList>
            <person name="Hellsten U."/>
            <person name="Grimwood J."/>
            <person name="Chapman J.A."/>
            <person name="Shapiro H."/>
            <person name="Aerts A."/>
            <person name="Otillar R.P."/>
            <person name="Terry A.Y."/>
            <person name="Boore J.L."/>
            <person name="Simakov O."/>
            <person name="Marletaz F."/>
            <person name="Cho S.-J."/>
            <person name="Edsinger-Gonzales E."/>
            <person name="Havlak P."/>
            <person name="Kuo D.-H."/>
            <person name="Larsson T."/>
            <person name="Lv J."/>
            <person name="Arendt D."/>
            <person name="Savage R."/>
            <person name="Osoegawa K."/>
            <person name="de Jong P."/>
            <person name="Lindberg D.R."/>
            <person name="Seaver E.C."/>
            <person name="Weisblat D.A."/>
            <person name="Putnam N.H."/>
            <person name="Grigoriev I.V."/>
            <person name="Rokhsar D.S."/>
        </authorList>
    </citation>
    <scope>NUCLEOTIDE SEQUENCE</scope>
    <source>
        <strain evidence="3">I ESC-2004</strain>
    </source>
</reference>
<keyword evidence="3" id="KW-1185">Reference proteome</keyword>
<dbReference type="EMBL" id="AMQN01020315">
    <property type="status" value="NOT_ANNOTATED_CDS"/>
    <property type="molecule type" value="Genomic_DNA"/>
</dbReference>
<evidence type="ECO:0000313" key="1">
    <source>
        <dbReference type="EMBL" id="ELU11075.1"/>
    </source>
</evidence>
<dbReference type="Proteomes" id="UP000014760">
    <property type="component" value="Unassembled WGS sequence"/>
</dbReference>